<dbReference type="SUPFAM" id="SSF103473">
    <property type="entry name" value="MFS general substrate transporter"/>
    <property type="match status" value="1"/>
</dbReference>
<proteinExistence type="predicted"/>
<feature type="transmembrane region" description="Helical" evidence="6">
    <location>
        <begin position="290"/>
        <end position="312"/>
    </location>
</feature>
<sequence length="414" mass="43118">MSTATKRLEDESPLRIRAFRAVFTSAVFSNSSTSVAYIALPMLAVIELDASPGQVGILATLSTIAFLLIGLPAGAWVDRHHRIMIAADLARALLFATVPVAWFLGYLNLYHLYLVALIGGTGAVFFDIASQSALPRIVPPGMLIRANTYLATVYALAAISGRGIGGSLVALLSAPLATLASALAYLSSAFALRNARGNGNTERPRKEPVPLRRRIAIGARYVVSDAELRALTATAAIANLGSSVLNTMLPLWFVRHVGLSGSALGLFWAVGGIGLLVGSRFAGALANRLGYGRTLCAGGLLLSPAALLVPLIDQGGSYVLASAGWFLAMFKIGLDNILGVSLRQQKTPPELLGRMTATVRFALTGALAVGAGISGLAGELWGVEATLWVGAALVSVAPVAVLLSPVRRRVALVS</sequence>
<dbReference type="OrthoDB" id="9815525at2"/>
<accession>A0A3L8PP97</accession>
<feature type="transmembrane region" description="Helical" evidence="6">
    <location>
        <begin position="387"/>
        <end position="406"/>
    </location>
</feature>
<keyword evidence="2" id="KW-1003">Cell membrane</keyword>
<feature type="transmembrane region" description="Helical" evidence="6">
    <location>
        <begin position="359"/>
        <end position="381"/>
    </location>
</feature>
<dbReference type="Pfam" id="PF07690">
    <property type="entry name" value="MFS_1"/>
    <property type="match status" value="1"/>
</dbReference>
<feature type="transmembrane region" description="Helical" evidence="6">
    <location>
        <begin position="259"/>
        <end position="278"/>
    </location>
</feature>
<dbReference type="PANTHER" id="PTHR23513">
    <property type="entry name" value="INTEGRAL MEMBRANE EFFLUX PROTEIN-RELATED"/>
    <property type="match status" value="1"/>
</dbReference>
<evidence type="ECO:0000256" key="2">
    <source>
        <dbReference type="ARBA" id="ARBA00022475"/>
    </source>
</evidence>
<feature type="transmembrane region" description="Helical" evidence="6">
    <location>
        <begin position="89"/>
        <end position="106"/>
    </location>
</feature>
<dbReference type="PROSITE" id="PS50850">
    <property type="entry name" value="MFS"/>
    <property type="match status" value="1"/>
</dbReference>
<evidence type="ECO:0000256" key="1">
    <source>
        <dbReference type="ARBA" id="ARBA00004651"/>
    </source>
</evidence>
<dbReference type="Proteomes" id="UP000282515">
    <property type="component" value="Unassembled WGS sequence"/>
</dbReference>
<reference evidence="8 9" key="1">
    <citation type="submission" date="2018-10" db="EMBL/GenBank/DDBJ databases">
        <title>Aeromicrobium sp. 9W16Y-2 whole genome shotgun sequence.</title>
        <authorList>
            <person name="Li F."/>
        </authorList>
    </citation>
    <scope>NUCLEOTIDE SEQUENCE [LARGE SCALE GENOMIC DNA]</scope>
    <source>
        <strain evidence="8 9">9W16Y-2</strain>
    </source>
</reference>
<dbReference type="PANTHER" id="PTHR23513:SF6">
    <property type="entry name" value="MAJOR FACILITATOR SUPERFAMILY ASSOCIATED DOMAIN-CONTAINING PROTEIN"/>
    <property type="match status" value="1"/>
</dbReference>
<evidence type="ECO:0000256" key="6">
    <source>
        <dbReference type="SAM" id="Phobius"/>
    </source>
</evidence>
<dbReference type="AlphaFoldDB" id="A0A3L8PP97"/>
<dbReference type="RefSeq" id="WP_121792616.1">
    <property type="nucleotide sequence ID" value="NZ_RDBF01000001.1"/>
</dbReference>
<keyword evidence="3 6" id="KW-0812">Transmembrane</keyword>
<feature type="transmembrane region" description="Helical" evidence="6">
    <location>
        <begin position="167"/>
        <end position="186"/>
    </location>
</feature>
<evidence type="ECO:0000256" key="3">
    <source>
        <dbReference type="ARBA" id="ARBA00022692"/>
    </source>
</evidence>
<dbReference type="InterPro" id="IPR020846">
    <property type="entry name" value="MFS_dom"/>
</dbReference>
<keyword evidence="4 6" id="KW-1133">Transmembrane helix</keyword>
<evidence type="ECO:0000313" key="9">
    <source>
        <dbReference type="Proteomes" id="UP000282515"/>
    </source>
</evidence>
<dbReference type="EMBL" id="RDBF01000001">
    <property type="protein sequence ID" value="RLV57207.1"/>
    <property type="molecule type" value="Genomic_DNA"/>
</dbReference>
<feature type="transmembrane region" description="Helical" evidence="6">
    <location>
        <begin position="55"/>
        <end position="77"/>
    </location>
</feature>
<dbReference type="Gene3D" id="1.20.1250.20">
    <property type="entry name" value="MFS general substrate transporter like domains"/>
    <property type="match status" value="1"/>
</dbReference>
<feature type="transmembrane region" description="Helical" evidence="6">
    <location>
        <begin position="112"/>
        <end position="130"/>
    </location>
</feature>
<dbReference type="GO" id="GO:0005886">
    <property type="term" value="C:plasma membrane"/>
    <property type="evidence" value="ECO:0007669"/>
    <property type="project" value="UniProtKB-SubCell"/>
</dbReference>
<feature type="domain" description="Major facilitator superfamily (MFS) profile" evidence="7">
    <location>
        <begin position="227"/>
        <end position="414"/>
    </location>
</feature>
<feature type="transmembrane region" description="Helical" evidence="6">
    <location>
        <begin position="230"/>
        <end position="253"/>
    </location>
</feature>
<keyword evidence="9" id="KW-1185">Reference proteome</keyword>
<comment type="caution">
    <text evidence="8">The sequence shown here is derived from an EMBL/GenBank/DDBJ whole genome shotgun (WGS) entry which is preliminary data.</text>
</comment>
<evidence type="ECO:0000256" key="5">
    <source>
        <dbReference type="ARBA" id="ARBA00023136"/>
    </source>
</evidence>
<comment type="subcellular location">
    <subcellularLocation>
        <location evidence="1">Cell membrane</location>
        <topology evidence="1">Multi-pass membrane protein</topology>
    </subcellularLocation>
</comment>
<organism evidence="8 9">
    <name type="scientific">Aeromicrobium phragmitis</name>
    <dbReference type="NCBI Taxonomy" id="2478914"/>
    <lineage>
        <taxon>Bacteria</taxon>
        <taxon>Bacillati</taxon>
        <taxon>Actinomycetota</taxon>
        <taxon>Actinomycetes</taxon>
        <taxon>Propionibacteriales</taxon>
        <taxon>Nocardioidaceae</taxon>
        <taxon>Aeromicrobium</taxon>
    </lineage>
</organism>
<evidence type="ECO:0000313" key="8">
    <source>
        <dbReference type="EMBL" id="RLV57207.1"/>
    </source>
</evidence>
<gene>
    <name evidence="8" type="ORF">D9V41_00700</name>
</gene>
<keyword evidence="5 6" id="KW-0472">Membrane</keyword>
<feature type="transmembrane region" description="Helical" evidence="6">
    <location>
        <begin position="142"/>
        <end position="161"/>
    </location>
</feature>
<dbReference type="CDD" id="cd06173">
    <property type="entry name" value="MFS_MefA_like"/>
    <property type="match status" value="1"/>
</dbReference>
<feature type="transmembrane region" description="Helical" evidence="6">
    <location>
        <begin position="318"/>
        <end position="338"/>
    </location>
</feature>
<protein>
    <submittedName>
        <fullName evidence="8">MFS transporter</fullName>
    </submittedName>
</protein>
<evidence type="ECO:0000259" key="7">
    <source>
        <dbReference type="PROSITE" id="PS50850"/>
    </source>
</evidence>
<dbReference type="InterPro" id="IPR036259">
    <property type="entry name" value="MFS_trans_sf"/>
</dbReference>
<name>A0A3L8PP97_9ACTN</name>
<dbReference type="GO" id="GO:0022857">
    <property type="term" value="F:transmembrane transporter activity"/>
    <property type="evidence" value="ECO:0007669"/>
    <property type="project" value="InterPro"/>
</dbReference>
<evidence type="ECO:0000256" key="4">
    <source>
        <dbReference type="ARBA" id="ARBA00022989"/>
    </source>
</evidence>
<feature type="transmembrane region" description="Helical" evidence="6">
    <location>
        <begin position="21"/>
        <end position="43"/>
    </location>
</feature>
<dbReference type="InterPro" id="IPR011701">
    <property type="entry name" value="MFS"/>
</dbReference>